<keyword evidence="7" id="KW-1185">Reference proteome</keyword>
<evidence type="ECO:0000313" key="6">
    <source>
        <dbReference type="EMBL" id="GAX19364.1"/>
    </source>
</evidence>
<feature type="compositionally biased region" description="Polar residues" evidence="3">
    <location>
        <begin position="266"/>
        <end position="275"/>
    </location>
</feature>
<keyword evidence="2 6" id="KW-0413">Isomerase</keyword>
<protein>
    <submittedName>
        <fullName evidence="6">23S rRNA pseudouridine2457 synthase</fullName>
        <ecNumber evidence="6">5.4.99.20</ecNumber>
    </submittedName>
</protein>
<dbReference type="EMBL" id="BDSP01000136">
    <property type="protein sequence ID" value="GAX19364.1"/>
    <property type="molecule type" value="Genomic_DNA"/>
</dbReference>
<feature type="signal peptide" evidence="4">
    <location>
        <begin position="1"/>
        <end position="20"/>
    </location>
</feature>
<evidence type="ECO:0000256" key="1">
    <source>
        <dbReference type="ARBA" id="ARBA00008348"/>
    </source>
</evidence>
<reference evidence="6 7" key="1">
    <citation type="journal article" date="2015" name="Plant Cell">
        <title>Oil accumulation by the oleaginous diatom Fistulifera solaris as revealed by the genome and transcriptome.</title>
        <authorList>
            <person name="Tanaka T."/>
            <person name="Maeda Y."/>
            <person name="Veluchamy A."/>
            <person name="Tanaka M."/>
            <person name="Abida H."/>
            <person name="Marechal E."/>
            <person name="Bowler C."/>
            <person name="Muto M."/>
            <person name="Sunaga Y."/>
            <person name="Tanaka M."/>
            <person name="Yoshino T."/>
            <person name="Taniguchi T."/>
            <person name="Fukuda Y."/>
            <person name="Nemoto M."/>
            <person name="Matsumoto M."/>
            <person name="Wong P.S."/>
            <person name="Aburatani S."/>
            <person name="Fujibuchi W."/>
        </authorList>
    </citation>
    <scope>NUCLEOTIDE SEQUENCE [LARGE SCALE GENOMIC DNA]</scope>
    <source>
        <strain evidence="6 7">JPCC DA0580</strain>
    </source>
</reference>
<feature type="domain" description="Pseudouridine synthase RsuA/RluA-like" evidence="5">
    <location>
        <begin position="37"/>
        <end position="208"/>
    </location>
</feature>
<name>A0A1Z5JZC1_FISSO</name>
<gene>
    <name evidence="6" type="ORF">FisN_4Lh342</name>
</gene>
<dbReference type="SUPFAM" id="SSF55120">
    <property type="entry name" value="Pseudouridine synthase"/>
    <property type="match status" value="1"/>
</dbReference>
<dbReference type="InterPro" id="IPR006145">
    <property type="entry name" value="PsdUridine_synth_RsuA/RluA"/>
</dbReference>
<dbReference type="PROSITE" id="PS01149">
    <property type="entry name" value="PSI_RSU"/>
    <property type="match status" value="1"/>
</dbReference>
<dbReference type="Pfam" id="PF00849">
    <property type="entry name" value="PseudoU_synth_2"/>
    <property type="match status" value="1"/>
</dbReference>
<dbReference type="InterPro" id="IPR020094">
    <property type="entry name" value="TruA/RsuA/RluB/E/F_N"/>
</dbReference>
<proteinExistence type="inferred from homology"/>
<dbReference type="InterPro" id="IPR042092">
    <property type="entry name" value="PsdUridine_s_RsuA/RluB/E/F_cat"/>
</dbReference>
<keyword evidence="4" id="KW-0732">Signal</keyword>
<dbReference type="GO" id="GO:0006364">
    <property type="term" value="P:rRNA processing"/>
    <property type="evidence" value="ECO:0007669"/>
    <property type="project" value="UniProtKB-ARBA"/>
</dbReference>
<evidence type="ECO:0000259" key="5">
    <source>
        <dbReference type="Pfam" id="PF00849"/>
    </source>
</evidence>
<evidence type="ECO:0000256" key="3">
    <source>
        <dbReference type="SAM" id="MobiDB-lite"/>
    </source>
</evidence>
<dbReference type="Gene3D" id="3.30.70.580">
    <property type="entry name" value="Pseudouridine synthase I, catalytic domain, N-terminal subdomain"/>
    <property type="match status" value="1"/>
</dbReference>
<sequence length="275" mass="30380">MLGKPLSRVITLAWLGLLLASRDHPFGFAIPIRRTVVLLYNKPSGVVTTHEEIDVKGRVNVYQDVLSMCGFVSSSSSDLNKTLQQLTGVNPTEWNAVGRLDADTTGLLLITNDGGLVHHVTNKSSKTSLELGSPGKTYEAVIMGYHDNDSIVIRTIREKGVDIGHKYGGHTEPARDIVVLEHPSHKTTKVSLTIYEGKNRQVRRMFHALGSGVIQLQRVSIGANLTLAGLEIGQWRILSDDEVLDNLKWAPRTIDSPRRSSKERTATSTLKRSRR</sequence>
<evidence type="ECO:0000256" key="4">
    <source>
        <dbReference type="SAM" id="SignalP"/>
    </source>
</evidence>
<evidence type="ECO:0000256" key="2">
    <source>
        <dbReference type="ARBA" id="ARBA00023235"/>
    </source>
</evidence>
<dbReference type="GO" id="GO:0160137">
    <property type="term" value="F:23S rRNA pseudouridine(2457) synthase activity"/>
    <property type="evidence" value="ECO:0007669"/>
    <property type="project" value="UniProtKB-EC"/>
</dbReference>
<dbReference type="EC" id="5.4.99.20" evidence="6"/>
<dbReference type="PANTHER" id="PTHR47683">
    <property type="entry name" value="PSEUDOURIDINE SYNTHASE FAMILY PROTEIN-RELATED"/>
    <property type="match status" value="1"/>
</dbReference>
<dbReference type="Proteomes" id="UP000198406">
    <property type="component" value="Unassembled WGS sequence"/>
</dbReference>
<dbReference type="InParanoid" id="A0A1Z5JZC1"/>
<dbReference type="InterPro" id="IPR018496">
    <property type="entry name" value="PsdUridine_synth_RsuA/RluB_CS"/>
</dbReference>
<accession>A0A1Z5JZC1</accession>
<dbReference type="Gene3D" id="3.30.70.1560">
    <property type="entry name" value="Alpha-L RNA-binding motif"/>
    <property type="match status" value="1"/>
</dbReference>
<evidence type="ECO:0000313" key="7">
    <source>
        <dbReference type="Proteomes" id="UP000198406"/>
    </source>
</evidence>
<feature type="region of interest" description="Disordered" evidence="3">
    <location>
        <begin position="254"/>
        <end position="275"/>
    </location>
</feature>
<dbReference type="GO" id="GO:0003723">
    <property type="term" value="F:RNA binding"/>
    <property type="evidence" value="ECO:0007669"/>
    <property type="project" value="InterPro"/>
</dbReference>
<feature type="compositionally biased region" description="Basic and acidic residues" evidence="3">
    <location>
        <begin position="255"/>
        <end position="265"/>
    </location>
</feature>
<organism evidence="6 7">
    <name type="scientific">Fistulifera solaris</name>
    <name type="common">Oleaginous diatom</name>
    <dbReference type="NCBI Taxonomy" id="1519565"/>
    <lineage>
        <taxon>Eukaryota</taxon>
        <taxon>Sar</taxon>
        <taxon>Stramenopiles</taxon>
        <taxon>Ochrophyta</taxon>
        <taxon>Bacillariophyta</taxon>
        <taxon>Bacillariophyceae</taxon>
        <taxon>Bacillariophycidae</taxon>
        <taxon>Naviculales</taxon>
        <taxon>Naviculaceae</taxon>
        <taxon>Fistulifera</taxon>
    </lineage>
</organism>
<dbReference type="PANTHER" id="PTHR47683:SF2">
    <property type="entry name" value="RNA-BINDING S4 DOMAIN-CONTAINING PROTEIN"/>
    <property type="match status" value="1"/>
</dbReference>
<dbReference type="InterPro" id="IPR050343">
    <property type="entry name" value="RsuA_PseudoU_synthase"/>
</dbReference>
<dbReference type="AlphaFoldDB" id="A0A1Z5JZC1"/>
<dbReference type="InterPro" id="IPR020103">
    <property type="entry name" value="PsdUridine_synth_cat_dom_sf"/>
</dbReference>
<dbReference type="OrthoDB" id="440619at2759"/>
<comment type="caution">
    <text evidence="6">The sequence shown here is derived from an EMBL/GenBank/DDBJ whole genome shotgun (WGS) entry which is preliminary data.</text>
</comment>
<feature type="chain" id="PRO_5012487182" evidence="4">
    <location>
        <begin position="21"/>
        <end position="275"/>
    </location>
</feature>
<comment type="similarity">
    <text evidence="1">Belongs to the pseudouridine synthase RsuA family.</text>
</comment>
<dbReference type="GO" id="GO:0001522">
    <property type="term" value="P:pseudouridine synthesis"/>
    <property type="evidence" value="ECO:0007669"/>
    <property type="project" value="InterPro"/>
</dbReference>